<name>A0ABU3DMQ7_9FLAO</name>
<sequence>MERGTGDGEKFHAQNPAEGEKGDVFTEANSKQVYMAVTGAAKAFEIVCKKDMKSRLYVLIL</sequence>
<dbReference type="RefSeq" id="WP_311498656.1">
    <property type="nucleotide sequence ID" value="NZ_JAVRHN010000001.1"/>
</dbReference>
<dbReference type="Proteomes" id="UP001253848">
    <property type="component" value="Unassembled WGS sequence"/>
</dbReference>
<reference evidence="2 3" key="1">
    <citation type="submission" date="2023-09" db="EMBL/GenBank/DDBJ databases">
        <authorList>
            <person name="Rey-Velasco X."/>
        </authorList>
    </citation>
    <scope>NUCLEOTIDE SEQUENCE [LARGE SCALE GENOMIC DNA]</scope>
    <source>
        <strain evidence="2 3">F225</strain>
    </source>
</reference>
<gene>
    <name evidence="2" type="ORF">RM541_01400</name>
</gene>
<evidence type="ECO:0000313" key="2">
    <source>
        <dbReference type="EMBL" id="MDT0685001.1"/>
    </source>
</evidence>
<feature type="region of interest" description="Disordered" evidence="1">
    <location>
        <begin position="1"/>
        <end position="22"/>
    </location>
</feature>
<evidence type="ECO:0000313" key="3">
    <source>
        <dbReference type="Proteomes" id="UP001253848"/>
    </source>
</evidence>
<protein>
    <submittedName>
        <fullName evidence="2">Uncharacterized protein</fullName>
    </submittedName>
</protein>
<organism evidence="2 3">
    <name type="scientific">Autumnicola psychrophila</name>
    <dbReference type="NCBI Taxonomy" id="3075592"/>
    <lineage>
        <taxon>Bacteria</taxon>
        <taxon>Pseudomonadati</taxon>
        <taxon>Bacteroidota</taxon>
        <taxon>Flavobacteriia</taxon>
        <taxon>Flavobacteriales</taxon>
        <taxon>Flavobacteriaceae</taxon>
        <taxon>Autumnicola</taxon>
    </lineage>
</organism>
<comment type="caution">
    <text evidence="2">The sequence shown here is derived from an EMBL/GenBank/DDBJ whole genome shotgun (WGS) entry which is preliminary data.</text>
</comment>
<keyword evidence="3" id="KW-1185">Reference proteome</keyword>
<dbReference type="EMBL" id="JAVRHN010000001">
    <property type="protein sequence ID" value="MDT0685001.1"/>
    <property type="molecule type" value="Genomic_DNA"/>
</dbReference>
<evidence type="ECO:0000256" key="1">
    <source>
        <dbReference type="SAM" id="MobiDB-lite"/>
    </source>
</evidence>
<accession>A0ABU3DMQ7</accession>
<proteinExistence type="predicted"/>